<dbReference type="InterPro" id="IPR006913">
    <property type="entry name" value="CENP-V/GFA"/>
</dbReference>
<feature type="domain" description="CENP-V/GFA" evidence="5">
    <location>
        <begin position="14"/>
        <end position="128"/>
    </location>
</feature>
<evidence type="ECO:0000313" key="6">
    <source>
        <dbReference type="EMBL" id="KAL2075915.1"/>
    </source>
</evidence>
<dbReference type="SUPFAM" id="SSF51316">
    <property type="entry name" value="Mss4-like"/>
    <property type="match status" value="1"/>
</dbReference>
<evidence type="ECO:0000313" key="7">
    <source>
        <dbReference type="Proteomes" id="UP001595075"/>
    </source>
</evidence>
<keyword evidence="4" id="KW-0456">Lyase</keyword>
<dbReference type="PANTHER" id="PTHR33337:SF40">
    <property type="entry name" value="CENP-V_GFA DOMAIN-CONTAINING PROTEIN-RELATED"/>
    <property type="match status" value="1"/>
</dbReference>
<keyword evidence="2" id="KW-0479">Metal-binding</keyword>
<dbReference type="Proteomes" id="UP001595075">
    <property type="component" value="Unassembled WGS sequence"/>
</dbReference>
<dbReference type="PROSITE" id="PS51891">
    <property type="entry name" value="CENP_V_GFA"/>
    <property type="match status" value="1"/>
</dbReference>
<evidence type="ECO:0000259" key="5">
    <source>
        <dbReference type="PROSITE" id="PS51891"/>
    </source>
</evidence>
<dbReference type="PANTHER" id="PTHR33337">
    <property type="entry name" value="GFA DOMAIN-CONTAINING PROTEIN"/>
    <property type="match status" value="1"/>
</dbReference>
<dbReference type="Gene3D" id="3.90.1590.10">
    <property type="entry name" value="glutathione-dependent formaldehyde- activating enzyme (gfa)"/>
    <property type="match status" value="1"/>
</dbReference>
<accession>A0ABR4D1C6</accession>
<keyword evidence="7" id="KW-1185">Reference proteome</keyword>
<evidence type="ECO:0000256" key="3">
    <source>
        <dbReference type="ARBA" id="ARBA00022833"/>
    </source>
</evidence>
<gene>
    <name evidence="6" type="ORF">VTL71DRAFT_858</name>
</gene>
<dbReference type="EMBL" id="JAZHXI010000001">
    <property type="protein sequence ID" value="KAL2075915.1"/>
    <property type="molecule type" value="Genomic_DNA"/>
</dbReference>
<keyword evidence="3" id="KW-0862">Zinc</keyword>
<comment type="caution">
    <text evidence="6">The sequence shown here is derived from an EMBL/GenBank/DDBJ whole genome shotgun (WGS) entry which is preliminary data.</text>
</comment>
<dbReference type="Pfam" id="PF04828">
    <property type="entry name" value="GFA"/>
    <property type="match status" value="1"/>
</dbReference>
<protein>
    <recommendedName>
        <fullName evidence="5">CENP-V/GFA domain-containing protein</fullName>
    </recommendedName>
</protein>
<evidence type="ECO:0000256" key="2">
    <source>
        <dbReference type="ARBA" id="ARBA00022723"/>
    </source>
</evidence>
<dbReference type="InterPro" id="IPR011057">
    <property type="entry name" value="Mss4-like_sf"/>
</dbReference>
<proteinExistence type="inferred from homology"/>
<sequence>MAESVTQAETPTQTQGSCLCGAVKFSLSGPPSLKLLCHCLSCKKVSGSLFQANSIFTTNQLTLSPSTSSEAIKTYIDTSPDSKSSVHRSFCMECGSRLWNTKPDQYPDMLVVMVGVLDLSDKEWVDWKPETEFFCKRRGGWLGDDGARGDARRGEM</sequence>
<name>A0ABR4D1C6_9HELO</name>
<reference evidence="6 7" key="1">
    <citation type="journal article" date="2024" name="Commun. Biol.">
        <title>Comparative genomic analysis of thermophilic fungi reveals convergent evolutionary adaptations and gene losses.</title>
        <authorList>
            <person name="Steindorff A.S."/>
            <person name="Aguilar-Pontes M.V."/>
            <person name="Robinson A.J."/>
            <person name="Andreopoulos B."/>
            <person name="LaButti K."/>
            <person name="Kuo A."/>
            <person name="Mondo S."/>
            <person name="Riley R."/>
            <person name="Otillar R."/>
            <person name="Haridas S."/>
            <person name="Lipzen A."/>
            <person name="Grimwood J."/>
            <person name="Schmutz J."/>
            <person name="Clum A."/>
            <person name="Reid I.D."/>
            <person name="Moisan M.C."/>
            <person name="Butler G."/>
            <person name="Nguyen T.T.M."/>
            <person name="Dewar K."/>
            <person name="Conant G."/>
            <person name="Drula E."/>
            <person name="Henrissat B."/>
            <person name="Hansel C."/>
            <person name="Singer S."/>
            <person name="Hutchinson M.I."/>
            <person name="de Vries R.P."/>
            <person name="Natvig D.O."/>
            <person name="Powell A.J."/>
            <person name="Tsang A."/>
            <person name="Grigoriev I.V."/>
        </authorList>
    </citation>
    <scope>NUCLEOTIDE SEQUENCE [LARGE SCALE GENOMIC DNA]</scope>
    <source>
        <strain evidence="6 7">CBS 494.80</strain>
    </source>
</reference>
<evidence type="ECO:0000256" key="1">
    <source>
        <dbReference type="ARBA" id="ARBA00005495"/>
    </source>
</evidence>
<comment type="similarity">
    <text evidence="1">Belongs to the Gfa family.</text>
</comment>
<evidence type="ECO:0000256" key="4">
    <source>
        <dbReference type="ARBA" id="ARBA00023239"/>
    </source>
</evidence>
<organism evidence="6 7">
    <name type="scientific">Oculimacula yallundae</name>
    <dbReference type="NCBI Taxonomy" id="86028"/>
    <lineage>
        <taxon>Eukaryota</taxon>
        <taxon>Fungi</taxon>
        <taxon>Dikarya</taxon>
        <taxon>Ascomycota</taxon>
        <taxon>Pezizomycotina</taxon>
        <taxon>Leotiomycetes</taxon>
        <taxon>Helotiales</taxon>
        <taxon>Ploettnerulaceae</taxon>
        <taxon>Oculimacula</taxon>
    </lineage>
</organism>